<evidence type="ECO:0000313" key="4">
    <source>
        <dbReference type="Proteomes" id="UP000238081"/>
    </source>
</evidence>
<dbReference type="SMART" id="SM00471">
    <property type="entry name" value="HDc"/>
    <property type="match status" value="1"/>
</dbReference>
<dbReference type="Proteomes" id="UP000238081">
    <property type="component" value="Unassembled WGS sequence"/>
</dbReference>
<dbReference type="CDD" id="cd00077">
    <property type="entry name" value="HDc"/>
    <property type="match status" value="1"/>
</dbReference>
<reference evidence="3 4" key="1">
    <citation type="submission" date="2016-01" db="EMBL/GenBank/DDBJ databases">
        <title>Characterization of the Clostridium difficile lineages that are prevalent in Hong Kong and China.</title>
        <authorList>
            <person name="Kwok J.S.-L."/>
            <person name="Lam W.-Y."/>
            <person name="Ip M."/>
            <person name="Chan T.-F."/>
            <person name="Hawkey P.M."/>
            <person name="Tsui S.K.-W."/>
        </authorList>
    </citation>
    <scope>NUCLEOTIDE SEQUENCE [LARGE SCALE GENOMIC DNA]</scope>
    <source>
        <strain evidence="3 4">300064</strain>
    </source>
</reference>
<dbReference type="PANTHER" id="PTHR43155:SF2">
    <property type="entry name" value="CYCLIC DI-GMP PHOSPHODIESTERASE PA4108"/>
    <property type="match status" value="1"/>
</dbReference>
<dbReference type="Pfam" id="PF13487">
    <property type="entry name" value="HD_5"/>
    <property type="match status" value="1"/>
</dbReference>
<sequence>MIFVPYYKLQEGMKVANDISLKDTEKSKAFLLKEGAILTKDNILKLSNFNISGVYIDDGRTNPILDEKLRKESVRAVKEIFNLCENTHTILNENTLKQIESISEKLVDNIYSDKQISVSISDLQTYDLNTYLHSVSVTVISIAIGTALSLTKMELCKLGVCALLHDIGKIEIPIEIINKPSKLTKEEFEIVKTHAQLGGNFVMDHKCVSDDIYMGIISHHEKYNGTGYPHALKKEEIPLFGRIIAVADVYDALTGNRPYRNPIKPLEAIEYIMAGVGSSFDYNIVKAFLRKIEPYPVGSYVKLSDKRCARVIGVNKDSPLRPIIKIADRSSKIIDLKNDADSRNIVIIDIDYSYLIVDNQEKCV</sequence>
<name>A0A2S7F900_CLOBU</name>
<proteinExistence type="predicted"/>
<dbReference type="InterPro" id="IPR037522">
    <property type="entry name" value="HD_GYP_dom"/>
</dbReference>
<dbReference type="AlphaFoldDB" id="A0A2S7F900"/>
<dbReference type="InterPro" id="IPR003607">
    <property type="entry name" value="HD/PDEase_dom"/>
</dbReference>
<dbReference type="KEGG" id="cbut:ATN24_13750"/>
<dbReference type="PROSITE" id="PS51832">
    <property type="entry name" value="HD_GYP"/>
    <property type="match status" value="1"/>
</dbReference>
<reference evidence="2" key="2">
    <citation type="submission" date="2018-07" db="EMBL/GenBank/DDBJ databases">
        <title>Complete genome sequence of Clostridium butyricum S-45-5 isolated from human feces.</title>
        <authorList>
            <person name="Chang Y.-H."/>
            <person name="Shin Y."/>
        </authorList>
    </citation>
    <scope>NUCLEOTIDE SEQUENCE [LARGE SCALE GENOMIC DNA]</scope>
    <source>
        <strain evidence="2">S-45-5</strain>
    </source>
</reference>
<gene>
    <name evidence="3" type="ORF">AWN73_16015</name>
    <name evidence="2" type="ORF">DRB99_11630</name>
</gene>
<accession>A0A2S7F900</accession>
<evidence type="ECO:0000259" key="1">
    <source>
        <dbReference type="PROSITE" id="PS51832"/>
    </source>
</evidence>
<dbReference type="PANTHER" id="PTHR43155">
    <property type="entry name" value="CYCLIC DI-GMP PHOSPHODIESTERASE PA4108-RELATED"/>
    <property type="match status" value="1"/>
</dbReference>
<evidence type="ECO:0000313" key="2">
    <source>
        <dbReference type="EMBL" id="AXB85596.1"/>
    </source>
</evidence>
<dbReference type="EMBL" id="LRDH01000119">
    <property type="protein sequence ID" value="PPV13522.1"/>
    <property type="molecule type" value="Genomic_DNA"/>
</dbReference>
<dbReference type="EMBL" id="CP030775">
    <property type="protein sequence ID" value="AXB85596.1"/>
    <property type="molecule type" value="Genomic_DNA"/>
</dbReference>
<dbReference type="RefSeq" id="WP_002580932.1">
    <property type="nucleotide sequence ID" value="NZ_BKBB01000027.1"/>
</dbReference>
<dbReference type="OrthoDB" id="9804747at2"/>
<evidence type="ECO:0000313" key="3">
    <source>
        <dbReference type="EMBL" id="PPV13522.1"/>
    </source>
</evidence>
<feature type="domain" description="HD-GYP" evidence="1">
    <location>
        <begin position="108"/>
        <end position="304"/>
    </location>
</feature>
<dbReference type="Gene3D" id="1.10.3210.10">
    <property type="entry name" value="Hypothetical protein af1432"/>
    <property type="match status" value="1"/>
</dbReference>
<dbReference type="SUPFAM" id="SSF109604">
    <property type="entry name" value="HD-domain/PDEase-like"/>
    <property type="match status" value="1"/>
</dbReference>
<protein>
    <submittedName>
        <fullName evidence="3">Diguanylate cyclase</fullName>
    </submittedName>
    <submittedName>
        <fullName evidence="2">HD-GYP domain-containing protein</fullName>
    </submittedName>
</protein>
<organism evidence="3 4">
    <name type="scientific">Clostridium butyricum</name>
    <dbReference type="NCBI Taxonomy" id="1492"/>
    <lineage>
        <taxon>Bacteria</taxon>
        <taxon>Bacillati</taxon>
        <taxon>Bacillota</taxon>
        <taxon>Clostridia</taxon>
        <taxon>Eubacteriales</taxon>
        <taxon>Clostridiaceae</taxon>
        <taxon>Clostridium</taxon>
    </lineage>
</organism>